<protein>
    <recommendedName>
        <fullName evidence="9">L,D-TPase catalytic domain-containing protein</fullName>
    </recommendedName>
</protein>
<sequence length="127" mass="13583">MTLYVGDRAVRTYRVSLGAGGLGPKTREGDRLTPEGEYPITGRNSRSRFHRALRIGYPTSAQLADAHARGVSPGGDIMIHGLPNGAGVVPALFKGRDWTDGCIAVTDSEIDEIWRLVPDGAAVRIIA</sequence>
<evidence type="ECO:0000256" key="2">
    <source>
        <dbReference type="ARBA" id="ARBA00005992"/>
    </source>
</evidence>
<evidence type="ECO:0000313" key="10">
    <source>
        <dbReference type="EMBL" id="ENZ82121.1"/>
    </source>
</evidence>
<evidence type="ECO:0000256" key="1">
    <source>
        <dbReference type="ARBA" id="ARBA00004752"/>
    </source>
</evidence>
<dbReference type="GO" id="GO:0016740">
    <property type="term" value="F:transferase activity"/>
    <property type="evidence" value="ECO:0007669"/>
    <property type="project" value="UniProtKB-KW"/>
</dbReference>
<proteinExistence type="inferred from homology"/>
<dbReference type="Pfam" id="PF03734">
    <property type="entry name" value="YkuD"/>
    <property type="match status" value="1"/>
</dbReference>
<gene>
    <name evidence="10" type="ORF">OR37_01932</name>
</gene>
<dbReference type="GO" id="GO:0009252">
    <property type="term" value="P:peptidoglycan biosynthetic process"/>
    <property type="evidence" value="ECO:0007669"/>
    <property type="project" value="UniProtKB-UniPathway"/>
</dbReference>
<accession>R0D0D5</accession>
<dbReference type="PANTHER" id="PTHR36699:SF1">
    <property type="entry name" value="L,D-TRANSPEPTIDASE YAFK-RELATED"/>
    <property type="match status" value="1"/>
</dbReference>
<keyword evidence="4 7" id="KW-0133">Cell shape</keyword>
<reference evidence="10 11" key="1">
    <citation type="journal article" date="2013" name="Genome Announc.">
        <title>Draft Genome Sequence for Caulobacter sp. Strain OR37, a Bacterium Tolerant to Heavy Metals.</title>
        <authorList>
            <person name="Utturkar S.M."/>
            <person name="Bollmann A."/>
            <person name="Brzoska R.M."/>
            <person name="Klingeman D.M."/>
            <person name="Epstein S.E."/>
            <person name="Palumbo A.V."/>
            <person name="Brown S.D."/>
        </authorList>
    </citation>
    <scope>NUCLEOTIDE SEQUENCE [LARGE SCALE GENOMIC DNA]</scope>
    <source>
        <strain evidence="10 11">OR37</strain>
    </source>
</reference>
<dbReference type="CDD" id="cd16913">
    <property type="entry name" value="YkuD_like"/>
    <property type="match status" value="1"/>
</dbReference>
<feature type="region of interest" description="Disordered" evidence="8">
    <location>
        <begin position="23"/>
        <end position="43"/>
    </location>
</feature>
<dbReference type="STRING" id="1292034.OR37_01932"/>
<dbReference type="GO" id="GO:0008360">
    <property type="term" value="P:regulation of cell shape"/>
    <property type="evidence" value="ECO:0007669"/>
    <property type="project" value="UniProtKB-UniRule"/>
</dbReference>
<dbReference type="InterPro" id="IPR005490">
    <property type="entry name" value="LD_TPept_cat_dom"/>
</dbReference>
<dbReference type="UniPathway" id="UPA00219"/>
<keyword evidence="5 7" id="KW-0573">Peptidoglycan synthesis</keyword>
<dbReference type="eggNOG" id="COG3034">
    <property type="taxonomic scope" value="Bacteria"/>
</dbReference>
<evidence type="ECO:0000259" key="9">
    <source>
        <dbReference type="PROSITE" id="PS52029"/>
    </source>
</evidence>
<dbReference type="PATRIC" id="fig|1292034.3.peg.1919"/>
<dbReference type="Proteomes" id="UP000013063">
    <property type="component" value="Unassembled WGS sequence"/>
</dbReference>
<name>R0D0D5_CAUVI</name>
<feature type="compositionally biased region" description="Basic and acidic residues" evidence="8">
    <location>
        <begin position="25"/>
        <end position="34"/>
    </location>
</feature>
<keyword evidence="11" id="KW-1185">Reference proteome</keyword>
<evidence type="ECO:0000256" key="3">
    <source>
        <dbReference type="ARBA" id="ARBA00022679"/>
    </source>
</evidence>
<dbReference type="EMBL" id="APMP01000009">
    <property type="protein sequence ID" value="ENZ82121.1"/>
    <property type="molecule type" value="Genomic_DNA"/>
</dbReference>
<keyword evidence="3" id="KW-0808">Transferase</keyword>
<feature type="domain" description="L,D-TPase catalytic" evidence="9">
    <location>
        <begin position="1"/>
        <end position="126"/>
    </location>
</feature>
<dbReference type="OrthoDB" id="9809748at2"/>
<comment type="similarity">
    <text evidence="2">Belongs to the YkuD family.</text>
</comment>
<dbReference type="GO" id="GO:0071555">
    <property type="term" value="P:cell wall organization"/>
    <property type="evidence" value="ECO:0007669"/>
    <property type="project" value="UniProtKB-UniRule"/>
</dbReference>
<dbReference type="AlphaFoldDB" id="R0D0D5"/>
<dbReference type="SUPFAM" id="SSF141523">
    <property type="entry name" value="L,D-transpeptidase catalytic domain-like"/>
    <property type="match status" value="1"/>
</dbReference>
<organism evidence="10 11">
    <name type="scientific">Caulobacter vibrioides OR37</name>
    <dbReference type="NCBI Taxonomy" id="1292034"/>
    <lineage>
        <taxon>Bacteria</taxon>
        <taxon>Pseudomonadati</taxon>
        <taxon>Pseudomonadota</taxon>
        <taxon>Alphaproteobacteria</taxon>
        <taxon>Caulobacterales</taxon>
        <taxon>Caulobacteraceae</taxon>
        <taxon>Caulobacter</taxon>
    </lineage>
</organism>
<dbReference type="PANTHER" id="PTHR36699">
    <property type="entry name" value="LD-TRANSPEPTIDASE"/>
    <property type="match status" value="1"/>
</dbReference>
<dbReference type="GO" id="GO:0004180">
    <property type="term" value="F:carboxypeptidase activity"/>
    <property type="evidence" value="ECO:0007669"/>
    <property type="project" value="UniProtKB-ARBA"/>
</dbReference>
<dbReference type="Gene3D" id="2.40.440.10">
    <property type="entry name" value="L,D-transpeptidase catalytic domain-like"/>
    <property type="match status" value="1"/>
</dbReference>
<evidence type="ECO:0000256" key="7">
    <source>
        <dbReference type="PROSITE-ProRule" id="PRU01373"/>
    </source>
</evidence>
<evidence type="ECO:0000313" key="11">
    <source>
        <dbReference type="Proteomes" id="UP000013063"/>
    </source>
</evidence>
<evidence type="ECO:0000256" key="4">
    <source>
        <dbReference type="ARBA" id="ARBA00022960"/>
    </source>
</evidence>
<evidence type="ECO:0000256" key="6">
    <source>
        <dbReference type="ARBA" id="ARBA00023316"/>
    </source>
</evidence>
<keyword evidence="6 7" id="KW-0961">Cell wall biogenesis/degradation</keyword>
<evidence type="ECO:0000256" key="8">
    <source>
        <dbReference type="SAM" id="MobiDB-lite"/>
    </source>
</evidence>
<feature type="active site" description="Proton donor/acceptor" evidence="7">
    <location>
        <position position="80"/>
    </location>
</feature>
<dbReference type="PROSITE" id="PS52029">
    <property type="entry name" value="LD_TPASE"/>
    <property type="match status" value="1"/>
</dbReference>
<evidence type="ECO:0000256" key="5">
    <source>
        <dbReference type="ARBA" id="ARBA00022984"/>
    </source>
</evidence>
<comment type="pathway">
    <text evidence="1 7">Cell wall biogenesis; peptidoglycan biosynthesis.</text>
</comment>
<dbReference type="InterPro" id="IPR038063">
    <property type="entry name" value="Transpep_catalytic_dom"/>
</dbReference>
<comment type="caution">
    <text evidence="10">The sequence shown here is derived from an EMBL/GenBank/DDBJ whole genome shotgun (WGS) entry which is preliminary data.</text>
</comment>
<feature type="active site" description="Nucleophile" evidence="7">
    <location>
        <position position="102"/>
    </location>
</feature>